<keyword evidence="5 6" id="KW-0472">Membrane</keyword>
<dbReference type="CDD" id="cd06579">
    <property type="entry name" value="TM_PBP1_transp_AraH_like"/>
    <property type="match status" value="1"/>
</dbReference>
<dbReference type="GO" id="GO:0022857">
    <property type="term" value="F:transmembrane transporter activity"/>
    <property type="evidence" value="ECO:0007669"/>
    <property type="project" value="InterPro"/>
</dbReference>
<feature type="transmembrane region" description="Helical" evidence="6">
    <location>
        <begin position="215"/>
        <end position="238"/>
    </location>
</feature>
<dbReference type="GO" id="GO:0005886">
    <property type="term" value="C:plasma membrane"/>
    <property type="evidence" value="ECO:0007669"/>
    <property type="project" value="UniProtKB-SubCell"/>
</dbReference>
<feature type="transmembrane region" description="Helical" evidence="6">
    <location>
        <begin position="47"/>
        <end position="65"/>
    </location>
</feature>
<evidence type="ECO:0000256" key="1">
    <source>
        <dbReference type="ARBA" id="ARBA00004651"/>
    </source>
</evidence>
<evidence type="ECO:0000256" key="4">
    <source>
        <dbReference type="ARBA" id="ARBA00022989"/>
    </source>
</evidence>
<comment type="caution">
    <text evidence="7">The sequence shown here is derived from an EMBL/GenBank/DDBJ whole genome shotgun (WGS) entry which is preliminary data.</text>
</comment>
<dbReference type="AlphaFoldDB" id="A0A7V4DDR4"/>
<feature type="transmembrane region" description="Helical" evidence="6">
    <location>
        <begin position="16"/>
        <end position="35"/>
    </location>
</feature>
<gene>
    <name evidence="7" type="ORF">ENV30_04885</name>
</gene>
<feature type="transmembrane region" description="Helical" evidence="6">
    <location>
        <begin position="72"/>
        <end position="90"/>
    </location>
</feature>
<feature type="transmembrane region" description="Helical" evidence="6">
    <location>
        <begin position="96"/>
        <end position="119"/>
    </location>
</feature>
<evidence type="ECO:0000256" key="6">
    <source>
        <dbReference type="SAM" id="Phobius"/>
    </source>
</evidence>
<feature type="transmembrane region" description="Helical" evidence="6">
    <location>
        <begin position="126"/>
        <end position="144"/>
    </location>
</feature>
<proteinExistence type="predicted"/>
<comment type="subcellular location">
    <subcellularLocation>
        <location evidence="1">Cell membrane</location>
        <topology evidence="1">Multi-pass membrane protein</topology>
    </subcellularLocation>
</comment>
<keyword evidence="3 6" id="KW-0812">Transmembrane</keyword>
<protein>
    <submittedName>
        <fullName evidence="7">ABC transporter permease</fullName>
    </submittedName>
</protein>
<evidence type="ECO:0000256" key="5">
    <source>
        <dbReference type="ARBA" id="ARBA00023136"/>
    </source>
</evidence>
<reference evidence="7" key="1">
    <citation type="journal article" date="2020" name="mSystems">
        <title>Genome- and Community-Level Interaction Insights into Carbon Utilization and Element Cycling Functions of Hydrothermarchaeota in Hydrothermal Sediment.</title>
        <authorList>
            <person name="Zhou Z."/>
            <person name="Liu Y."/>
            <person name="Xu W."/>
            <person name="Pan J."/>
            <person name="Luo Z.H."/>
            <person name="Li M."/>
        </authorList>
    </citation>
    <scope>NUCLEOTIDE SEQUENCE [LARGE SCALE GENOMIC DNA]</scope>
    <source>
        <strain evidence="7">SpSt-747</strain>
    </source>
</reference>
<feature type="transmembrane region" description="Helical" evidence="6">
    <location>
        <begin position="164"/>
        <end position="184"/>
    </location>
</feature>
<evidence type="ECO:0000313" key="7">
    <source>
        <dbReference type="EMBL" id="HGI30628.1"/>
    </source>
</evidence>
<dbReference type="PANTHER" id="PTHR32196">
    <property type="entry name" value="ABC TRANSPORTER PERMEASE PROTEIN YPHD-RELATED-RELATED"/>
    <property type="match status" value="1"/>
</dbReference>
<sequence>MESVRGLYRIYRNNPALFFVYIILCAFFVFATFASPQFRTVYNVFNLLRQAVAFGIVGIGQTVAILSGGIDLSVGSLISLVACLTSGIMIGNPTLVIPIVLFVLSIGILVGLTNGTLVAYLRVPPFIATLAMSAILQGSVLLYTKKPVGGVTRGFMFFANGQLGPVPFAFVFWVGLLALFLFLLRKTGLGLHIYAVGGNEEIARLSGIPVRRVKLAVYTLSGFLAALTGVFLASRLGIGDPLVGQGFELESITAVLIGGTSLAGGRGGIEGTIAGVLIIALVNNILNLLNVSGFWQWVVKGIVVIGVVAVYKEKE</sequence>
<organism evidence="7">
    <name type="scientific">Candidatus Caldatribacterium californiense</name>
    <dbReference type="NCBI Taxonomy" id="1454726"/>
    <lineage>
        <taxon>Bacteria</taxon>
        <taxon>Pseudomonadati</taxon>
        <taxon>Atribacterota</taxon>
        <taxon>Atribacteria</taxon>
        <taxon>Atribacterales</taxon>
        <taxon>Candidatus Caldatribacteriaceae</taxon>
        <taxon>Candidatus Caldatribacterium</taxon>
    </lineage>
</organism>
<dbReference type="EMBL" id="DTFV01000067">
    <property type="protein sequence ID" value="HGI30628.1"/>
    <property type="molecule type" value="Genomic_DNA"/>
</dbReference>
<accession>A0A7V4DDR4</accession>
<keyword evidence="2" id="KW-1003">Cell membrane</keyword>
<evidence type="ECO:0000256" key="3">
    <source>
        <dbReference type="ARBA" id="ARBA00022692"/>
    </source>
</evidence>
<evidence type="ECO:0000256" key="2">
    <source>
        <dbReference type="ARBA" id="ARBA00022475"/>
    </source>
</evidence>
<feature type="transmembrane region" description="Helical" evidence="6">
    <location>
        <begin position="294"/>
        <end position="311"/>
    </location>
</feature>
<name>A0A7V4DDR4_9BACT</name>
<keyword evidence="4 6" id="KW-1133">Transmembrane helix</keyword>
<dbReference type="InterPro" id="IPR001851">
    <property type="entry name" value="ABC_transp_permease"/>
</dbReference>
<dbReference type="Pfam" id="PF02653">
    <property type="entry name" value="BPD_transp_2"/>
    <property type="match status" value="1"/>
</dbReference>